<feature type="compositionally biased region" description="Polar residues" evidence="1">
    <location>
        <begin position="201"/>
        <end position="215"/>
    </location>
</feature>
<dbReference type="STRING" id="930131.SAMN05216389_10988"/>
<keyword evidence="2" id="KW-0472">Membrane</keyword>
<evidence type="ECO:0000313" key="5">
    <source>
        <dbReference type="Proteomes" id="UP000198618"/>
    </source>
</evidence>
<dbReference type="EMBL" id="FOHE01000009">
    <property type="protein sequence ID" value="SET34549.1"/>
    <property type="molecule type" value="Genomic_DNA"/>
</dbReference>
<feature type="transmembrane region" description="Helical" evidence="2">
    <location>
        <begin position="7"/>
        <end position="27"/>
    </location>
</feature>
<dbReference type="InterPro" id="IPR013974">
    <property type="entry name" value="SAF"/>
</dbReference>
<reference evidence="4 5" key="1">
    <citation type="submission" date="2016-10" db="EMBL/GenBank/DDBJ databases">
        <authorList>
            <person name="de Groot N.N."/>
        </authorList>
    </citation>
    <scope>NUCLEOTIDE SEQUENCE [LARGE SCALE GENOMIC DNA]</scope>
    <source>
        <strain evidence="4 5">IBRC-M 10780</strain>
    </source>
</reference>
<keyword evidence="2" id="KW-1133">Transmembrane helix</keyword>
<accession>A0A1I0DQA3</accession>
<evidence type="ECO:0000313" key="4">
    <source>
        <dbReference type="EMBL" id="SET34549.1"/>
    </source>
</evidence>
<dbReference type="Proteomes" id="UP000198618">
    <property type="component" value="Unassembled WGS sequence"/>
</dbReference>
<proteinExistence type="predicted"/>
<gene>
    <name evidence="4" type="ORF">SAMN05216389_10988</name>
</gene>
<dbReference type="CDD" id="cd11614">
    <property type="entry name" value="SAF_CpaB_FlgA_like"/>
    <property type="match status" value="1"/>
</dbReference>
<dbReference type="Pfam" id="PF13144">
    <property type="entry name" value="ChapFlgA"/>
    <property type="match status" value="1"/>
</dbReference>
<keyword evidence="2" id="KW-0812">Transmembrane</keyword>
<name>A0A1I0DQA3_9BACI</name>
<feature type="region of interest" description="Disordered" evidence="1">
    <location>
        <begin position="201"/>
        <end position="235"/>
    </location>
</feature>
<keyword evidence="5" id="KW-1185">Reference proteome</keyword>
<evidence type="ECO:0000256" key="2">
    <source>
        <dbReference type="SAM" id="Phobius"/>
    </source>
</evidence>
<dbReference type="InterPro" id="IPR017585">
    <property type="entry name" value="SAF_FlgA"/>
</dbReference>
<dbReference type="RefSeq" id="WP_090869848.1">
    <property type="nucleotide sequence ID" value="NZ_FOHE01000009.1"/>
</dbReference>
<feature type="domain" description="SAF" evidence="3">
    <location>
        <begin position="41"/>
        <end position="103"/>
    </location>
</feature>
<dbReference type="Gene3D" id="3.90.1210.10">
    <property type="entry name" value="Antifreeze-like/N-acetylneuraminic acid synthase C-terminal domain"/>
    <property type="match status" value="1"/>
</dbReference>
<dbReference type="AlphaFoldDB" id="A0A1I0DQA3"/>
<organism evidence="4 5">
    <name type="scientific">Oceanobacillus limi</name>
    <dbReference type="NCBI Taxonomy" id="930131"/>
    <lineage>
        <taxon>Bacteria</taxon>
        <taxon>Bacillati</taxon>
        <taxon>Bacillota</taxon>
        <taxon>Bacilli</taxon>
        <taxon>Bacillales</taxon>
        <taxon>Bacillaceae</taxon>
        <taxon>Oceanobacillus</taxon>
    </lineage>
</organism>
<dbReference type="OrthoDB" id="2989382at2"/>
<dbReference type="SMART" id="SM00858">
    <property type="entry name" value="SAF"/>
    <property type="match status" value="1"/>
</dbReference>
<protein>
    <submittedName>
        <fullName evidence="4">Pilus assembly protein CpaB</fullName>
    </submittedName>
</protein>
<evidence type="ECO:0000259" key="3">
    <source>
        <dbReference type="SMART" id="SM00858"/>
    </source>
</evidence>
<sequence>MLESKRRAIIFFVIAIILAAISGYLILKKVQTLNSDLGTMVHVYVASKDIHSRALITPADLTTEEIPKKFLRDEHITELEEFKNTVSVVPLSSGQMITDNMLKKASAVTEVENRLITLLQSDKVFFDEELADLDRVDIIISKDENGEKVTEVFMEDVKVARIARSGSEFSGVQVEVPFEKVTDLIHMQNYAESMRIIRSNVGQMPQGEGNSAITNESEEESTDDQSADESDEIDE</sequence>
<feature type="compositionally biased region" description="Acidic residues" evidence="1">
    <location>
        <begin position="216"/>
        <end position="235"/>
    </location>
</feature>
<evidence type="ECO:0000256" key="1">
    <source>
        <dbReference type="SAM" id="MobiDB-lite"/>
    </source>
</evidence>